<dbReference type="InterPro" id="IPR020476">
    <property type="entry name" value="Nudix_hydrolase"/>
</dbReference>
<dbReference type="GO" id="GO:0016787">
    <property type="term" value="F:hydrolase activity"/>
    <property type="evidence" value="ECO:0007669"/>
    <property type="project" value="UniProtKB-KW"/>
</dbReference>
<dbReference type="SUPFAM" id="SSF55811">
    <property type="entry name" value="Nudix"/>
    <property type="match status" value="1"/>
</dbReference>
<evidence type="ECO:0000313" key="5">
    <source>
        <dbReference type="EMBL" id="PRH85771.1"/>
    </source>
</evidence>
<evidence type="ECO:0000256" key="2">
    <source>
        <dbReference type="ARBA" id="ARBA00022801"/>
    </source>
</evidence>
<dbReference type="Gene3D" id="3.90.79.10">
    <property type="entry name" value="Nucleoside Triphosphate Pyrophosphohydrolase"/>
    <property type="match status" value="1"/>
</dbReference>
<dbReference type="InterPro" id="IPR015797">
    <property type="entry name" value="NUDIX_hydrolase-like_dom_sf"/>
</dbReference>
<dbReference type="PRINTS" id="PR00502">
    <property type="entry name" value="NUDIXFAMILY"/>
</dbReference>
<dbReference type="PROSITE" id="PS00893">
    <property type="entry name" value="NUDIX_BOX"/>
    <property type="match status" value="1"/>
</dbReference>
<dbReference type="PANTHER" id="PTHR43046">
    <property type="entry name" value="GDP-MANNOSE MANNOSYL HYDROLASE"/>
    <property type="match status" value="1"/>
</dbReference>
<gene>
    <name evidence="5" type="ORF">C5L14_19630</name>
</gene>
<dbReference type="PANTHER" id="PTHR43046:SF2">
    <property type="entry name" value="8-OXO-DGTP DIPHOSPHATASE-RELATED"/>
    <property type="match status" value="1"/>
</dbReference>
<dbReference type="InterPro" id="IPR020084">
    <property type="entry name" value="NUDIX_hydrolase_CS"/>
</dbReference>
<evidence type="ECO:0000256" key="3">
    <source>
        <dbReference type="RuleBase" id="RU003476"/>
    </source>
</evidence>
<proteinExistence type="inferred from homology"/>
<dbReference type="Pfam" id="PF00293">
    <property type="entry name" value="NUDIX"/>
    <property type="match status" value="1"/>
</dbReference>
<sequence length="144" mass="15179">MSSPDAIRIAAAVIVRPDGMTLLVRKRGTSAFMQPGGKIEPGEQPRQALCRELVEEIGLAVEPGRPVYLGRFRAPAAHEDGRTVEAEIFRLDIAEPVAATAEIEEIAWIDPRAPGPLPLAALTRDHVLALAAAPGAFSGAPNSG</sequence>
<evidence type="ECO:0000259" key="4">
    <source>
        <dbReference type="PROSITE" id="PS51462"/>
    </source>
</evidence>
<dbReference type="OrthoDB" id="9801098at2"/>
<comment type="similarity">
    <text evidence="3">Belongs to the Nudix hydrolase family.</text>
</comment>
<keyword evidence="6" id="KW-1185">Reference proteome</keyword>
<protein>
    <submittedName>
        <fullName evidence="5">DNA mismatch repair protein MutT</fullName>
    </submittedName>
</protein>
<dbReference type="InterPro" id="IPR000086">
    <property type="entry name" value="NUDIX_hydrolase_dom"/>
</dbReference>
<dbReference type="CDD" id="cd04690">
    <property type="entry name" value="NUDIX_Hydrolase"/>
    <property type="match status" value="1"/>
</dbReference>
<feature type="domain" description="Nudix hydrolase" evidence="4">
    <location>
        <begin position="5"/>
        <end position="132"/>
    </location>
</feature>
<dbReference type="AlphaFoldDB" id="A0A2S9Q8V0"/>
<name>A0A2S9Q8V0_9HYPH</name>
<evidence type="ECO:0000313" key="6">
    <source>
        <dbReference type="Proteomes" id="UP000237682"/>
    </source>
</evidence>
<evidence type="ECO:0000256" key="1">
    <source>
        <dbReference type="ARBA" id="ARBA00001946"/>
    </source>
</evidence>
<comment type="cofactor">
    <cofactor evidence="1">
        <name>Mg(2+)</name>
        <dbReference type="ChEBI" id="CHEBI:18420"/>
    </cofactor>
</comment>
<dbReference type="Proteomes" id="UP000237682">
    <property type="component" value="Unassembled WGS sequence"/>
</dbReference>
<dbReference type="EMBL" id="PUEJ01000007">
    <property type="protein sequence ID" value="PRH85771.1"/>
    <property type="molecule type" value="Genomic_DNA"/>
</dbReference>
<reference evidence="5 6" key="1">
    <citation type="submission" date="2018-02" db="EMBL/GenBank/DDBJ databases">
        <title>Whole genome sequencing of endophytic bacterium.</title>
        <authorList>
            <person name="Eedara R."/>
            <person name="Podile A.R."/>
        </authorList>
    </citation>
    <scope>NUCLEOTIDE SEQUENCE [LARGE SCALE GENOMIC DNA]</scope>
    <source>
        <strain evidence="5 6">RP1T</strain>
    </source>
</reference>
<dbReference type="RefSeq" id="WP_105863766.1">
    <property type="nucleotide sequence ID" value="NZ_PUEJ01000007.1"/>
</dbReference>
<accession>A0A2S9Q8V0</accession>
<dbReference type="PROSITE" id="PS51462">
    <property type="entry name" value="NUDIX"/>
    <property type="match status" value="1"/>
</dbReference>
<comment type="caution">
    <text evidence="5">The sequence shown here is derived from an EMBL/GenBank/DDBJ whole genome shotgun (WGS) entry which is preliminary data.</text>
</comment>
<keyword evidence="2 3" id="KW-0378">Hydrolase</keyword>
<organism evidence="5 6">
    <name type="scientific">Labrys okinawensis</name>
    <dbReference type="NCBI Taxonomy" id="346911"/>
    <lineage>
        <taxon>Bacteria</taxon>
        <taxon>Pseudomonadati</taxon>
        <taxon>Pseudomonadota</taxon>
        <taxon>Alphaproteobacteria</taxon>
        <taxon>Hyphomicrobiales</taxon>
        <taxon>Xanthobacteraceae</taxon>
        <taxon>Labrys</taxon>
    </lineage>
</organism>